<name>A0ABV2W6J9_9ACTN</name>
<organism evidence="7 8">
    <name type="scientific">Streptomyces lavendulocolor</name>
    <dbReference type="NCBI Taxonomy" id="67316"/>
    <lineage>
        <taxon>Bacteria</taxon>
        <taxon>Bacillati</taxon>
        <taxon>Actinomycetota</taxon>
        <taxon>Actinomycetes</taxon>
        <taxon>Kitasatosporales</taxon>
        <taxon>Streptomycetaceae</taxon>
        <taxon>Streptomyces</taxon>
    </lineage>
</organism>
<protein>
    <submittedName>
        <fullName evidence="7">Type III PLP-dependent enzyme</fullName>
    </submittedName>
</protein>
<feature type="compositionally biased region" description="Pro residues" evidence="4">
    <location>
        <begin position="31"/>
        <end position="40"/>
    </location>
</feature>
<dbReference type="PANTHER" id="PTHR43727:SF2">
    <property type="entry name" value="GROUP IV DECARBOXYLASE"/>
    <property type="match status" value="1"/>
</dbReference>
<evidence type="ECO:0000313" key="8">
    <source>
        <dbReference type="Proteomes" id="UP001550378"/>
    </source>
</evidence>
<comment type="cofactor">
    <cofactor evidence="1">
        <name>pyridoxal 5'-phosphate</name>
        <dbReference type="ChEBI" id="CHEBI:597326"/>
    </cofactor>
</comment>
<evidence type="ECO:0000256" key="4">
    <source>
        <dbReference type="SAM" id="MobiDB-lite"/>
    </source>
</evidence>
<dbReference type="Pfam" id="PF00278">
    <property type="entry name" value="Orn_DAP_Arg_deC"/>
    <property type="match status" value="1"/>
</dbReference>
<dbReference type="InterPro" id="IPR022657">
    <property type="entry name" value="De-COase2_CS"/>
</dbReference>
<feature type="compositionally biased region" description="Low complexity" evidence="4">
    <location>
        <begin position="353"/>
        <end position="371"/>
    </location>
</feature>
<dbReference type="PROSITE" id="PS00879">
    <property type="entry name" value="ODR_DC_2_2"/>
    <property type="match status" value="1"/>
</dbReference>
<dbReference type="PANTHER" id="PTHR43727">
    <property type="entry name" value="DIAMINOPIMELATE DECARBOXYLASE"/>
    <property type="match status" value="1"/>
</dbReference>
<dbReference type="SUPFAM" id="SSF51419">
    <property type="entry name" value="PLP-binding barrel"/>
    <property type="match status" value="1"/>
</dbReference>
<dbReference type="InterPro" id="IPR029066">
    <property type="entry name" value="PLP-binding_barrel"/>
</dbReference>
<dbReference type="InterPro" id="IPR009006">
    <property type="entry name" value="Ala_racemase/Decarboxylase_C"/>
</dbReference>
<evidence type="ECO:0000256" key="2">
    <source>
        <dbReference type="ARBA" id="ARBA00022898"/>
    </source>
</evidence>
<feature type="compositionally biased region" description="Low complexity" evidence="4">
    <location>
        <begin position="15"/>
        <end position="30"/>
    </location>
</feature>
<dbReference type="SUPFAM" id="SSF50621">
    <property type="entry name" value="Alanine racemase C-terminal domain-like"/>
    <property type="match status" value="1"/>
</dbReference>
<comment type="similarity">
    <text evidence="3">Belongs to the Orn/Lys/Arg decarboxylase class-II family.</text>
</comment>
<evidence type="ECO:0000256" key="3">
    <source>
        <dbReference type="RuleBase" id="RU003737"/>
    </source>
</evidence>
<keyword evidence="8" id="KW-1185">Reference proteome</keyword>
<evidence type="ECO:0000259" key="6">
    <source>
        <dbReference type="Pfam" id="PF02784"/>
    </source>
</evidence>
<keyword evidence="2" id="KW-0663">Pyridoxal phosphate</keyword>
<dbReference type="EMBL" id="JBEXZR010000014">
    <property type="protein sequence ID" value="MEU0709142.1"/>
    <property type="molecule type" value="Genomic_DNA"/>
</dbReference>
<dbReference type="InterPro" id="IPR022644">
    <property type="entry name" value="De-COase2_N"/>
</dbReference>
<dbReference type="InterPro" id="IPR022643">
    <property type="entry name" value="De-COase2_C"/>
</dbReference>
<feature type="domain" description="Orn/DAP/Arg decarboxylase 2 C-terminal" evidence="5">
    <location>
        <begin position="48"/>
        <end position="419"/>
    </location>
</feature>
<evidence type="ECO:0000259" key="5">
    <source>
        <dbReference type="Pfam" id="PF00278"/>
    </source>
</evidence>
<sequence>MTDTTPRTRPPVPGGTPAAQVPAASAAQAPAPVPPDVPLPPGTATPAYVYDLDAVRAAHARLRSWLPEPSELYYSLKANPHPAVVAVLHALGCRAEVSSPGELDAALEAGVPAGDILYTGPGKRDEDLDGALAAGVRDFAVDSLYGIGQLDRAAARHGVRAGYLLRVNPGGGSRGAGLRMTGDPSAFGADAGHIAAHPERYAGGDHARITGLHLYLATNISDEQALGDSFGEAIAVARTLHEALGVPLRTVDLGGGFGAPYARSGELPAYPGLADRLAGALDAALPGWRRGAPAVAFESGRYLTATCGRLLTRVLDVKQSHGQRVVVLDTGINHLGGMAGLRRVPPLHPDVVPAGAGAPGAAAADGPPDGTGARGQEGGGPPGPAMICGPLCTPLDMWARSHDLPAVVPGDLLAVPNTGAYGLHASLVLFLGHPAPAEIVTDGGRVVRSDRLTFVRRPAAG</sequence>
<gene>
    <name evidence="7" type="ORF">ABZ508_17435</name>
</gene>
<dbReference type="Pfam" id="PF02784">
    <property type="entry name" value="Orn_Arg_deC_N"/>
    <property type="match status" value="1"/>
</dbReference>
<reference evidence="7 8" key="1">
    <citation type="submission" date="2024-06" db="EMBL/GenBank/DDBJ databases">
        <title>The Natural Products Discovery Center: Release of the First 8490 Sequenced Strains for Exploring Actinobacteria Biosynthetic Diversity.</title>
        <authorList>
            <person name="Kalkreuter E."/>
            <person name="Kautsar S.A."/>
            <person name="Yang D."/>
            <person name="Bader C.D."/>
            <person name="Teijaro C.N."/>
            <person name="Fluegel L."/>
            <person name="Davis C.M."/>
            <person name="Simpson J.R."/>
            <person name="Lauterbach L."/>
            <person name="Steele A.D."/>
            <person name="Gui C."/>
            <person name="Meng S."/>
            <person name="Li G."/>
            <person name="Viehrig K."/>
            <person name="Ye F."/>
            <person name="Su P."/>
            <person name="Kiefer A.F."/>
            <person name="Nichols A."/>
            <person name="Cepeda A.J."/>
            <person name="Yan W."/>
            <person name="Fan B."/>
            <person name="Jiang Y."/>
            <person name="Adhikari A."/>
            <person name="Zheng C.-J."/>
            <person name="Schuster L."/>
            <person name="Cowan T.M."/>
            <person name="Smanski M.J."/>
            <person name="Chevrette M.G."/>
            <person name="De Carvalho L.P.S."/>
            <person name="Shen B."/>
        </authorList>
    </citation>
    <scope>NUCLEOTIDE SEQUENCE [LARGE SCALE GENOMIC DNA]</scope>
    <source>
        <strain evidence="7 8">NPDC006337</strain>
    </source>
</reference>
<accession>A0ABV2W6J9</accession>
<dbReference type="Gene3D" id="2.40.37.10">
    <property type="entry name" value="Lyase, Ornithine Decarboxylase, Chain A, domain 1"/>
    <property type="match status" value="1"/>
</dbReference>
<feature type="region of interest" description="Disordered" evidence="4">
    <location>
        <begin position="1"/>
        <end position="40"/>
    </location>
</feature>
<dbReference type="InterPro" id="IPR000183">
    <property type="entry name" value="Orn/DAP/Arg_de-COase"/>
</dbReference>
<dbReference type="PRINTS" id="PR01179">
    <property type="entry name" value="ODADCRBXLASE"/>
</dbReference>
<evidence type="ECO:0000256" key="1">
    <source>
        <dbReference type="ARBA" id="ARBA00001933"/>
    </source>
</evidence>
<dbReference type="RefSeq" id="WP_359658200.1">
    <property type="nucleotide sequence ID" value="NZ_JBEXZP010000291.1"/>
</dbReference>
<feature type="domain" description="Orn/DAP/Arg decarboxylase 2 N-terminal" evidence="6">
    <location>
        <begin position="53"/>
        <end position="305"/>
    </location>
</feature>
<evidence type="ECO:0000313" key="7">
    <source>
        <dbReference type="EMBL" id="MEU0709142.1"/>
    </source>
</evidence>
<dbReference type="Proteomes" id="UP001550378">
    <property type="component" value="Unassembled WGS sequence"/>
</dbReference>
<proteinExistence type="inferred from homology"/>
<feature type="region of interest" description="Disordered" evidence="4">
    <location>
        <begin position="353"/>
        <end position="382"/>
    </location>
</feature>
<dbReference type="Gene3D" id="3.20.20.10">
    <property type="entry name" value="Alanine racemase"/>
    <property type="match status" value="1"/>
</dbReference>
<comment type="caution">
    <text evidence="7">The sequence shown here is derived from an EMBL/GenBank/DDBJ whole genome shotgun (WGS) entry which is preliminary data.</text>
</comment>